<accession>A0ACC2KLD3</accession>
<gene>
    <name evidence="1" type="ORF">MRB53_030116</name>
</gene>
<comment type="caution">
    <text evidence="1">The sequence shown here is derived from an EMBL/GenBank/DDBJ whole genome shotgun (WGS) entry which is preliminary data.</text>
</comment>
<proteinExistence type="predicted"/>
<dbReference type="EMBL" id="CM056818">
    <property type="protein sequence ID" value="KAJ8621587.1"/>
    <property type="molecule type" value="Genomic_DNA"/>
</dbReference>
<reference evidence="1 2" key="1">
    <citation type="journal article" date="2022" name="Hortic Res">
        <title>A haplotype resolved chromosomal level avocado genome allows analysis of novel avocado genes.</title>
        <authorList>
            <person name="Nath O."/>
            <person name="Fletcher S.J."/>
            <person name="Hayward A."/>
            <person name="Shaw L.M."/>
            <person name="Masouleh A.K."/>
            <person name="Furtado A."/>
            <person name="Henry R.J."/>
            <person name="Mitter N."/>
        </authorList>
    </citation>
    <scope>NUCLEOTIDE SEQUENCE [LARGE SCALE GENOMIC DNA]</scope>
    <source>
        <strain evidence="2">cv. Hass</strain>
    </source>
</reference>
<name>A0ACC2KLD3_PERAE</name>
<protein>
    <submittedName>
        <fullName evidence="1">Uncharacterized protein</fullName>
    </submittedName>
</protein>
<evidence type="ECO:0000313" key="1">
    <source>
        <dbReference type="EMBL" id="KAJ8621587.1"/>
    </source>
</evidence>
<keyword evidence="2" id="KW-1185">Reference proteome</keyword>
<organism evidence="1 2">
    <name type="scientific">Persea americana</name>
    <name type="common">Avocado</name>
    <dbReference type="NCBI Taxonomy" id="3435"/>
    <lineage>
        <taxon>Eukaryota</taxon>
        <taxon>Viridiplantae</taxon>
        <taxon>Streptophyta</taxon>
        <taxon>Embryophyta</taxon>
        <taxon>Tracheophyta</taxon>
        <taxon>Spermatophyta</taxon>
        <taxon>Magnoliopsida</taxon>
        <taxon>Magnoliidae</taxon>
        <taxon>Laurales</taxon>
        <taxon>Lauraceae</taxon>
        <taxon>Persea</taxon>
    </lineage>
</organism>
<sequence>MLFSPLYTSSPPLLRRFNDNLSSVEEVFQQSLLQEEKPGLAIVAHNFSSRKTILFTAPRPSSPKKKEVAAVIVASPSPKNADLTGQQFGFCDLQKPPQPLCPLSQQPPPKIEKAIIVASPVWLPAHHRRKR</sequence>
<evidence type="ECO:0000313" key="2">
    <source>
        <dbReference type="Proteomes" id="UP001234297"/>
    </source>
</evidence>
<dbReference type="Proteomes" id="UP001234297">
    <property type="component" value="Chromosome 10"/>
</dbReference>